<keyword evidence="6" id="KW-0687">Ribonucleoprotein</keyword>
<dbReference type="HAMAP" id="MF_02125">
    <property type="entry name" value="L3_methyltr_PrmB"/>
    <property type="match status" value="1"/>
</dbReference>
<keyword evidence="1 4" id="KW-0489">Methyltransferase</keyword>
<dbReference type="CDD" id="cd02440">
    <property type="entry name" value="AdoMet_MTases"/>
    <property type="match status" value="1"/>
</dbReference>
<comment type="caution">
    <text evidence="6">The sequence shown here is derived from an EMBL/GenBank/DDBJ whole genome shotgun (WGS) entry which is preliminary data.</text>
</comment>
<keyword evidence="6" id="KW-0689">Ribosomal protein</keyword>
<dbReference type="GO" id="GO:0003676">
    <property type="term" value="F:nucleic acid binding"/>
    <property type="evidence" value="ECO:0007669"/>
    <property type="project" value="InterPro"/>
</dbReference>
<evidence type="ECO:0000256" key="3">
    <source>
        <dbReference type="ARBA" id="ARBA00022691"/>
    </source>
</evidence>
<dbReference type="PIRSF" id="PIRSF037167">
    <property type="entry name" value="Mtase_YfcB_prd"/>
    <property type="match status" value="1"/>
</dbReference>
<evidence type="ECO:0000256" key="4">
    <source>
        <dbReference type="HAMAP-Rule" id="MF_02125"/>
    </source>
</evidence>
<evidence type="ECO:0000256" key="2">
    <source>
        <dbReference type="ARBA" id="ARBA00022679"/>
    </source>
</evidence>
<organism evidence="6 7">
    <name type="scientific">Pseudomethylobacillus aquaticus</name>
    <dbReference type="NCBI Taxonomy" id="2676064"/>
    <lineage>
        <taxon>Bacteria</taxon>
        <taxon>Pseudomonadati</taxon>
        <taxon>Pseudomonadota</taxon>
        <taxon>Betaproteobacteria</taxon>
        <taxon>Nitrosomonadales</taxon>
        <taxon>Methylophilaceae</taxon>
        <taxon>Pseudomethylobacillus</taxon>
    </lineage>
</organism>
<dbReference type="InterPro" id="IPR002052">
    <property type="entry name" value="DNA_methylase_N6_adenine_CS"/>
</dbReference>
<dbReference type="InterPro" id="IPR007848">
    <property type="entry name" value="Small_mtfrase_dom"/>
</dbReference>
<dbReference type="PROSITE" id="PS00092">
    <property type="entry name" value="N6_MTASE"/>
    <property type="match status" value="1"/>
</dbReference>
<dbReference type="InterPro" id="IPR017127">
    <property type="entry name" value="Ribosome_uL3_MTase"/>
</dbReference>
<dbReference type="RefSeq" id="WP_123236400.1">
    <property type="nucleotide sequence ID" value="NZ_RJVP01000001.1"/>
</dbReference>
<dbReference type="EC" id="2.1.1.298" evidence="4"/>
<keyword evidence="3 4" id="KW-0949">S-adenosyl-L-methionine</keyword>
<name>A0A3N0V7Q4_9PROT</name>
<dbReference type="InterPro" id="IPR004556">
    <property type="entry name" value="HemK-like"/>
</dbReference>
<dbReference type="PANTHER" id="PTHR47806">
    <property type="entry name" value="50S RIBOSOMAL PROTEIN L3 GLUTAMINE METHYLTRANSFERASE"/>
    <property type="match status" value="1"/>
</dbReference>
<comment type="similarity">
    <text evidence="4">Belongs to the protein N5-glutamine methyltransferase family. PrmB subfamily.</text>
</comment>
<dbReference type="NCBIfam" id="TIGR00536">
    <property type="entry name" value="hemK_fam"/>
    <property type="match status" value="1"/>
</dbReference>
<accession>A0A3N0V7Q4</accession>
<dbReference type="Proteomes" id="UP000275137">
    <property type="component" value="Unassembled WGS sequence"/>
</dbReference>
<proteinExistence type="inferred from homology"/>
<dbReference type="AlphaFoldDB" id="A0A3N0V7Q4"/>
<dbReference type="GO" id="GO:0032259">
    <property type="term" value="P:methylation"/>
    <property type="evidence" value="ECO:0007669"/>
    <property type="project" value="UniProtKB-KW"/>
</dbReference>
<dbReference type="GO" id="GO:0036009">
    <property type="term" value="F:protein-glutamine N-methyltransferase activity"/>
    <property type="evidence" value="ECO:0007669"/>
    <property type="project" value="UniProtKB-UniRule"/>
</dbReference>
<feature type="domain" description="Methyltransferase small" evidence="5">
    <location>
        <begin position="133"/>
        <end position="211"/>
    </location>
</feature>
<dbReference type="SUPFAM" id="SSF53335">
    <property type="entry name" value="S-adenosyl-L-methionine-dependent methyltransferases"/>
    <property type="match status" value="1"/>
</dbReference>
<dbReference type="GO" id="GO:0005840">
    <property type="term" value="C:ribosome"/>
    <property type="evidence" value="ECO:0007669"/>
    <property type="project" value="UniProtKB-KW"/>
</dbReference>
<dbReference type="NCBIfam" id="TIGR03533">
    <property type="entry name" value="L3_gln_methyl"/>
    <property type="match status" value="1"/>
</dbReference>
<gene>
    <name evidence="4" type="primary">prmB</name>
    <name evidence="6" type="ORF">ED236_02850</name>
</gene>
<dbReference type="GO" id="GO:0005829">
    <property type="term" value="C:cytosol"/>
    <property type="evidence" value="ECO:0007669"/>
    <property type="project" value="TreeGrafter"/>
</dbReference>
<evidence type="ECO:0000313" key="6">
    <source>
        <dbReference type="EMBL" id="ROH88408.1"/>
    </source>
</evidence>
<dbReference type="Pfam" id="PF05175">
    <property type="entry name" value="MTS"/>
    <property type="match status" value="1"/>
</dbReference>
<sequence>MQFNQIHEELFTIRDWIRFTVSRFEEAGLFFGHGTDNAYDEAVWLVMRALHLPMDTLENFLDASLALVERKHLAHLVERRITERVPTAYLLREAWLRGFKFYVDERVIVPRSFIAELLDDGLQPWIDYPEMVESAADICTGSGCLGILLANAFPDAQIDVVDISPDALAVCNINIANYGLEYRINAVQSDMFSALQGRTYDLIISNPPYVDAPSMAELPVEYRNEPQIALGSGADGLDHTHTLLTQAASYLNQGGILVVEIGHNRDVLMDAYPEVPFTWLEVAAGDQFVFLVTREQLMAAGLNG</sequence>
<dbReference type="PANTHER" id="PTHR47806:SF1">
    <property type="entry name" value="RIBOSOMAL PROTEIN UL3 GLUTAMINE METHYLTRANSFERASE"/>
    <property type="match status" value="1"/>
</dbReference>
<keyword evidence="2 4" id="KW-0808">Transferase</keyword>
<protein>
    <recommendedName>
        <fullName evidence="4">Ribosomal protein uL3 glutamine methyltransferase</fullName>
        <shortName evidence="4">uL3 MTase</shortName>
        <ecNumber evidence="4">2.1.1.298</ecNumber>
    </recommendedName>
    <alternativeName>
        <fullName evidence="4">N5-glutamine methyltransferase PrmB</fullName>
    </alternativeName>
</protein>
<evidence type="ECO:0000259" key="5">
    <source>
        <dbReference type="Pfam" id="PF05175"/>
    </source>
</evidence>
<dbReference type="EMBL" id="RJVP01000001">
    <property type="protein sequence ID" value="ROH88408.1"/>
    <property type="molecule type" value="Genomic_DNA"/>
</dbReference>
<keyword evidence="7" id="KW-1185">Reference proteome</keyword>
<dbReference type="InterPro" id="IPR029063">
    <property type="entry name" value="SAM-dependent_MTases_sf"/>
</dbReference>
<dbReference type="Gene3D" id="1.10.8.10">
    <property type="entry name" value="DNA helicase RuvA subunit, C-terminal domain"/>
    <property type="match status" value="1"/>
</dbReference>
<reference evidence="6 7" key="1">
    <citation type="submission" date="2018-10" db="EMBL/GenBank/DDBJ databases">
        <authorList>
            <person name="Chen W.-M."/>
        </authorList>
    </citation>
    <scope>NUCLEOTIDE SEQUENCE [LARGE SCALE GENOMIC DNA]</scope>
    <source>
        <strain evidence="6 7">H-5</strain>
    </source>
</reference>
<comment type="function">
    <text evidence="4">Methylates ribosomal protein uL3 on a specific glutamine residue.</text>
</comment>
<comment type="catalytic activity">
    <reaction evidence="4">
        <text>L-glutaminyl-[ribosomal protein uL3] + S-adenosyl-L-methionine = N(5)-methyl-L-glutaminyl-[ribosomal protein uL3] + S-adenosyl-L-homocysteine + H(+)</text>
        <dbReference type="Rhea" id="RHEA:45020"/>
        <dbReference type="Rhea" id="RHEA-COMP:11063"/>
        <dbReference type="Rhea" id="RHEA-COMP:11064"/>
        <dbReference type="ChEBI" id="CHEBI:15378"/>
        <dbReference type="ChEBI" id="CHEBI:30011"/>
        <dbReference type="ChEBI" id="CHEBI:57856"/>
        <dbReference type="ChEBI" id="CHEBI:59789"/>
        <dbReference type="ChEBI" id="CHEBI:61891"/>
        <dbReference type="EC" id="2.1.1.298"/>
    </reaction>
</comment>
<evidence type="ECO:0000256" key="1">
    <source>
        <dbReference type="ARBA" id="ARBA00022603"/>
    </source>
</evidence>
<evidence type="ECO:0000313" key="7">
    <source>
        <dbReference type="Proteomes" id="UP000275137"/>
    </source>
</evidence>
<dbReference type="Gene3D" id="3.40.50.150">
    <property type="entry name" value="Vaccinia Virus protein VP39"/>
    <property type="match status" value="1"/>
</dbReference>